<dbReference type="Pfam" id="PF13581">
    <property type="entry name" value="HATPase_c_2"/>
    <property type="match status" value="1"/>
</dbReference>
<sequence length="154" mass="16914">MSPETKPQNPVTVRVFSQQLSSTPRGARLARRLVAERLDAWGWPYASELNEAVTLITAELAANAVRHGRLPGRDFRIRLAVTEGTVRIEVDDTRGERLPAMFPAGGEAEGGRGLVLVDSLADRWGVDPRTDGVGKTVWAEVRDHRVRHDDGPKG</sequence>
<dbReference type="Proteomes" id="UP000545761">
    <property type="component" value="Unassembled WGS sequence"/>
</dbReference>
<evidence type="ECO:0000313" key="3">
    <source>
        <dbReference type="EMBL" id="MBA2947776.1"/>
    </source>
</evidence>
<dbReference type="PANTHER" id="PTHR35526:SF3">
    <property type="entry name" value="ANTI-SIGMA-F FACTOR RSBW"/>
    <property type="match status" value="1"/>
</dbReference>
<accession>A0A7W0DMG9</accession>
<protein>
    <submittedName>
        <fullName evidence="3">ATP-binding protein</fullName>
    </submittedName>
</protein>
<comment type="caution">
    <text evidence="3">The sequence shown here is derived from an EMBL/GenBank/DDBJ whole genome shotgun (WGS) entry which is preliminary data.</text>
</comment>
<gene>
    <name evidence="3" type="ORF">H1D24_18660</name>
</gene>
<keyword evidence="3" id="KW-0547">Nucleotide-binding</keyword>
<keyword evidence="1" id="KW-0808">Transferase</keyword>
<proteinExistence type="predicted"/>
<evidence type="ECO:0000259" key="2">
    <source>
        <dbReference type="Pfam" id="PF13581"/>
    </source>
</evidence>
<keyword evidence="1" id="KW-0418">Kinase</keyword>
<evidence type="ECO:0000256" key="1">
    <source>
        <dbReference type="ARBA" id="ARBA00022527"/>
    </source>
</evidence>
<dbReference type="EMBL" id="JACEHE010000010">
    <property type="protein sequence ID" value="MBA2947776.1"/>
    <property type="molecule type" value="Genomic_DNA"/>
</dbReference>
<dbReference type="InterPro" id="IPR003594">
    <property type="entry name" value="HATPase_dom"/>
</dbReference>
<dbReference type="SUPFAM" id="SSF55874">
    <property type="entry name" value="ATPase domain of HSP90 chaperone/DNA topoisomerase II/histidine kinase"/>
    <property type="match status" value="1"/>
</dbReference>
<keyword evidence="3" id="KW-0067">ATP-binding</keyword>
<dbReference type="AlphaFoldDB" id="A0A7W0DMG9"/>
<keyword evidence="1" id="KW-0723">Serine/threonine-protein kinase</keyword>
<organism evidence="3 4">
    <name type="scientific">Streptomyces himalayensis subsp. himalayensis</name>
    <dbReference type="NCBI Taxonomy" id="2756131"/>
    <lineage>
        <taxon>Bacteria</taxon>
        <taxon>Bacillati</taxon>
        <taxon>Actinomycetota</taxon>
        <taxon>Actinomycetes</taxon>
        <taxon>Kitasatosporales</taxon>
        <taxon>Streptomycetaceae</taxon>
        <taxon>Streptomyces</taxon>
        <taxon>Streptomyces himalayensis</taxon>
    </lineage>
</organism>
<reference evidence="3 4" key="1">
    <citation type="submission" date="2020-07" db="EMBL/GenBank/DDBJ databases">
        <title>Streptomyces isolated from Indian soil.</title>
        <authorList>
            <person name="Mandal S."/>
            <person name="Maiti P.K."/>
        </authorList>
    </citation>
    <scope>NUCLEOTIDE SEQUENCE [LARGE SCALE GENOMIC DNA]</scope>
    <source>
        <strain evidence="3 4">PSKA28</strain>
    </source>
</reference>
<dbReference type="Gene3D" id="3.30.565.10">
    <property type="entry name" value="Histidine kinase-like ATPase, C-terminal domain"/>
    <property type="match status" value="1"/>
</dbReference>
<dbReference type="CDD" id="cd16936">
    <property type="entry name" value="HATPase_RsbW-like"/>
    <property type="match status" value="1"/>
</dbReference>
<dbReference type="GO" id="GO:0004674">
    <property type="term" value="F:protein serine/threonine kinase activity"/>
    <property type="evidence" value="ECO:0007669"/>
    <property type="project" value="UniProtKB-KW"/>
</dbReference>
<feature type="domain" description="Histidine kinase/HSP90-like ATPase" evidence="2">
    <location>
        <begin position="21"/>
        <end position="139"/>
    </location>
</feature>
<dbReference type="InterPro" id="IPR036890">
    <property type="entry name" value="HATPase_C_sf"/>
</dbReference>
<dbReference type="InterPro" id="IPR050267">
    <property type="entry name" value="Anti-sigma-factor_SerPK"/>
</dbReference>
<name>A0A7W0DMG9_9ACTN</name>
<evidence type="ECO:0000313" key="4">
    <source>
        <dbReference type="Proteomes" id="UP000545761"/>
    </source>
</evidence>
<dbReference type="GO" id="GO:0005524">
    <property type="term" value="F:ATP binding"/>
    <property type="evidence" value="ECO:0007669"/>
    <property type="project" value="UniProtKB-KW"/>
</dbReference>
<dbReference type="PANTHER" id="PTHR35526">
    <property type="entry name" value="ANTI-SIGMA-F FACTOR RSBW-RELATED"/>
    <property type="match status" value="1"/>
</dbReference>